<protein>
    <recommendedName>
        <fullName evidence="3">DUF1699 family protein</fullName>
    </recommendedName>
</protein>
<dbReference type="Pfam" id="PF08004">
    <property type="entry name" value="DUF1699"/>
    <property type="match status" value="1"/>
</dbReference>
<evidence type="ECO:0000313" key="2">
    <source>
        <dbReference type="Proteomes" id="UP000218615"/>
    </source>
</evidence>
<dbReference type="EMBL" id="FZMP01000207">
    <property type="protein sequence ID" value="SNQ62147.1"/>
    <property type="molecule type" value="Genomic_DNA"/>
</dbReference>
<dbReference type="AlphaFoldDB" id="A0A284VSI3"/>
<keyword evidence="2" id="KW-1185">Reference proteome</keyword>
<dbReference type="RefSeq" id="WP_096206752.1">
    <property type="nucleotide sequence ID" value="NZ_FZMP01000207.1"/>
</dbReference>
<organism evidence="1 2">
    <name type="scientific">Candidatus Methanoperedens nitratireducens</name>
    <dbReference type="NCBI Taxonomy" id="1392998"/>
    <lineage>
        <taxon>Archaea</taxon>
        <taxon>Methanobacteriati</taxon>
        <taxon>Methanobacteriota</taxon>
        <taxon>Stenosarchaea group</taxon>
        <taxon>Methanomicrobia</taxon>
        <taxon>Methanosarcinales</taxon>
        <taxon>ANME-2 cluster</taxon>
        <taxon>Candidatus Methanoperedentaceae</taxon>
        <taxon>Candidatus Methanoperedens</taxon>
    </lineage>
</organism>
<sequence length="139" mass="15919">MRIRVVSSKEEINSLGSGEKIIHLAFRPSNKDIFALVQACPNVKAIHIPSSYIRTISNSTKMFLDMQGISLLEGDVWGHRKDINEYSEIKPEVFDRMQELKGEGLSESSVLDRLGRETRLSKDLLKFLIKEKEKTKRTK</sequence>
<dbReference type="STRING" id="1392998.ANME2D_03373"/>
<gene>
    <name evidence="1" type="ORF">MNV_60028</name>
</gene>
<evidence type="ECO:0008006" key="3">
    <source>
        <dbReference type="Google" id="ProtNLM"/>
    </source>
</evidence>
<evidence type="ECO:0000313" key="1">
    <source>
        <dbReference type="EMBL" id="SNQ62147.1"/>
    </source>
</evidence>
<accession>A0A284VSI3</accession>
<proteinExistence type="predicted"/>
<dbReference type="InterPro" id="IPR012546">
    <property type="entry name" value="DUF1699"/>
</dbReference>
<name>A0A284VSI3_9EURY</name>
<dbReference type="Proteomes" id="UP000218615">
    <property type="component" value="Unassembled WGS sequence"/>
</dbReference>
<dbReference type="OrthoDB" id="144513at2157"/>
<reference evidence="2" key="1">
    <citation type="submission" date="2017-06" db="EMBL/GenBank/DDBJ databases">
        <authorList>
            <person name="Cremers G."/>
        </authorList>
    </citation>
    <scope>NUCLEOTIDE SEQUENCE [LARGE SCALE GENOMIC DNA]</scope>
</reference>